<accession>M1DH32</accession>
<reference evidence="1" key="2">
    <citation type="submission" date="2015-06" db="UniProtKB">
        <authorList>
            <consortium name="EnsemblPlants"/>
        </authorList>
    </citation>
    <scope>IDENTIFICATION</scope>
    <source>
        <strain evidence="1">DM1-3 516 R44</strain>
    </source>
</reference>
<dbReference type="HOGENOM" id="CLU_2517002_0_0_1"/>
<dbReference type="InParanoid" id="M1DH32"/>
<reference evidence="2" key="1">
    <citation type="journal article" date="2011" name="Nature">
        <title>Genome sequence and analysis of the tuber crop potato.</title>
        <authorList>
            <consortium name="The Potato Genome Sequencing Consortium"/>
        </authorList>
    </citation>
    <scope>NUCLEOTIDE SEQUENCE [LARGE SCALE GENOMIC DNA]</scope>
    <source>
        <strain evidence="2">cv. DM1-3 516 R44</strain>
    </source>
</reference>
<evidence type="ECO:0000313" key="2">
    <source>
        <dbReference type="Proteomes" id="UP000011115"/>
    </source>
</evidence>
<organism evidence="1 2">
    <name type="scientific">Solanum tuberosum</name>
    <name type="common">Potato</name>
    <dbReference type="NCBI Taxonomy" id="4113"/>
    <lineage>
        <taxon>Eukaryota</taxon>
        <taxon>Viridiplantae</taxon>
        <taxon>Streptophyta</taxon>
        <taxon>Embryophyta</taxon>
        <taxon>Tracheophyta</taxon>
        <taxon>Spermatophyta</taxon>
        <taxon>Magnoliopsida</taxon>
        <taxon>eudicotyledons</taxon>
        <taxon>Gunneridae</taxon>
        <taxon>Pentapetalae</taxon>
        <taxon>asterids</taxon>
        <taxon>lamiids</taxon>
        <taxon>Solanales</taxon>
        <taxon>Solanaceae</taxon>
        <taxon>Solanoideae</taxon>
        <taxon>Solaneae</taxon>
        <taxon>Solanum</taxon>
    </lineage>
</organism>
<evidence type="ECO:0000313" key="1">
    <source>
        <dbReference type="EnsemblPlants" id="PGSC0003DMT400088944"/>
    </source>
</evidence>
<dbReference type="InterPro" id="IPR029058">
    <property type="entry name" value="AB_hydrolase_fold"/>
</dbReference>
<keyword evidence="2" id="KW-1185">Reference proteome</keyword>
<protein>
    <submittedName>
        <fullName evidence="1">Uncharacterized protein</fullName>
    </submittedName>
</protein>
<dbReference type="EnsemblPlants" id="PGSC0003DMT400088944">
    <property type="protein sequence ID" value="PGSC0003DMT400088944"/>
    <property type="gene ID" value="PGSC0003DMG400038515"/>
</dbReference>
<dbReference type="PaxDb" id="4113-PGSC0003DMT400088944"/>
<name>M1DH32_SOLTU</name>
<dbReference type="AlphaFoldDB" id="M1DH32"/>
<proteinExistence type="predicted"/>
<dbReference type="Proteomes" id="UP000011115">
    <property type="component" value="Unassembled WGS sequence"/>
</dbReference>
<sequence length="85" mass="9832">MAKDDGLVPDRYTKEAAQKLKGFGFQNLTVKLYNHSGHFPYVGLQQAQTIRKWITDKMEIGSIWVIRNLEETPEDETYVEEGFLP</sequence>
<dbReference type="Gramene" id="PGSC0003DMT400088944">
    <property type="protein sequence ID" value="PGSC0003DMT400088944"/>
    <property type="gene ID" value="PGSC0003DMG400038515"/>
</dbReference>
<dbReference type="SUPFAM" id="SSF53474">
    <property type="entry name" value="alpha/beta-Hydrolases"/>
    <property type="match status" value="1"/>
</dbReference>